<dbReference type="Proteomes" id="UP000507954">
    <property type="component" value="Unassembled WGS sequence"/>
</dbReference>
<organism evidence="1">
    <name type="scientific">Sinorhizobium medicae</name>
    <dbReference type="NCBI Taxonomy" id="110321"/>
    <lineage>
        <taxon>Bacteria</taxon>
        <taxon>Pseudomonadati</taxon>
        <taxon>Pseudomonadota</taxon>
        <taxon>Alphaproteobacteria</taxon>
        <taxon>Hyphomicrobiales</taxon>
        <taxon>Rhizobiaceae</taxon>
        <taxon>Sinorhizobium/Ensifer group</taxon>
        <taxon>Sinorhizobium</taxon>
    </lineage>
</organism>
<proteinExistence type="predicted"/>
<dbReference type="EMBL" id="CABFNB010000088">
    <property type="protein sequence ID" value="VTZ61038.1"/>
    <property type="molecule type" value="Genomic_DNA"/>
</dbReference>
<accession>A0A508WYI6</accession>
<reference evidence="1" key="1">
    <citation type="submission" date="2019-06" db="EMBL/GenBank/DDBJ databases">
        <authorList>
            <person name="Le Quere A."/>
            <person name="Colella S."/>
        </authorList>
    </citation>
    <scope>NUCLEOTIDE SEQUENCE</scope>
    <source>
        <strain evidence="1">EmedicaeMD41</strain>
    </source>
</reference>
<evidence type="ECO:0000313" key="1">
    <source>
        <dbReference type="EMBL" id="VTZ61038.1"/>
    </source>
</evidence>
<sequence length="55" mass="6295">MISGELMTTISLSEVHQKVGLTLLVQRRSSARLRLWLLPLCWPNGAIPPRQRTLR</sequence>
<protein>
    <submittedName>
        <fullName evidence="1">Uncharacterized protein</fullName>
    </submittedName>
</protein>
<name>A0A508WYI6_9HYPH</name>
<gene>
    <name evidence="1" type="ORF">EMEDMD4_230040</name>
</gene>
<dbReference type="AlphaFoldDB" id="A0A508WYI6"/>